<feature type="transmembrane region" description="Helical" evidence="2">
    <location>
        <begin position="86"/>
        <end position="105"/>
    </location>
</feature>
<gene>
    <name evidence="3" type="ORF">SAMN04488556_3739</name>
</gene>
<feature type="transmembrane region" description="Helical" evidence="2">
    <location>
        <begin position="45"/>
        <end position="66"/>
    </location>
</feature>
<evidence type="ECO:0000256" key="2">
    <source>
        <dbReference type="SAM" id="Phobius"/>
    </source>
</evidence>
<accession>A0A1I6UC76</accession>
<keyword evidence="2" id="KW-0472">Membrane</keyword>
<sequence length="360" mass="39803">MSDDKAPQPIRKIDDTAYGTPPKNPLQRRLFRVKRWLLLDADRNIVAGLLLGATFSLIVLVGVWGPVSAQAFLAEGISPGTALVELMKAIVSVVVIVLSINQLVLSPGLGSVGDQQERYEQSLDLRKRVKDHTGIRVSPTSPAAFLTALLDAMVDQATRLDEAVSDVDEKALQKKFNRFSTSVSTEASSVRTILSSGRFGQFEVISAALRFAISEKVRTLDELKQIDDESRPESITSSLDELDELLELYAVSREYLKTVYIRDEYIRLSEGLLYTGFPSVVVTYLTAQLYSPTVFPGQFLGIELRLLFVSGAITIALVPFALLISYVFRLAAMSRSTLFVGPFDARQTKDDLEETHGHTR</sequence>
<dbReference type="AlphaFoldDB" id="A0A1I6UC76"/>
<evidence type="ECO:0000256" key="1">
    <source>
        <dbReference type="SAM" id="MobiDB-lite"/>
    </source>
</evidence>
<name>A0A1I6UC76_9EURY</name>
<dbReference type="OrthoDB" id="265845at2157"/>
<dbReference type="EMBL" id="FOZS01000004">
    <property type="protein sequence ID" value="SFS99033.1"/>
    <property type="molecule type" value="Genomic_DNA"/>
</dbReference>
<evidence type="ECO:0000313" key="3">
    <source>
        <dbReference type="EMBL" id="SFS99033.1"/>
    </source>
</evidence>
<dbReference type="RefSeq" id="WP_092906853.1">
    <property type="nucleotide sequence ID" value="NZ_FOZS01000004.1"/>
</dbReference>
<keyword evidence="2" id="KW-0812">Transmembrane</keyword>
<feature type="transmembrane region" description="Helical" evidence="2">
    <location>
        <begin position="271"/>
        <end position="291"/>
    </location>
</feature>
<feature type="region of interest" description="Disordered" evidence="1">
    <location>
        <begin position="1"/>
        <end position="21"/>
    </location>
</feature>
<feature type="transmembrane region" description="Helical" evidence="2">
    <location>
        <begin position="306"/>
        <end position="328"/>
    </location>
</feature>
<protein>
    <submittedName>
        <fullName evidence="3">Uncharacterized protein</fullName>
    </submittedName>
</protein>
<feature type="compositionally biased region" description="Basic and acidic residues" evidence="1">
    <location>
        <begin position="1"/>
        <end position="15"/>
    </location>
</feature>
<organism evidence="3 4">
    <name type="scientific">Halostagnicola kamekurae</name>
    <dbReference type="NCBI Taxonomy" id="619731"/>
    <lineage>
        <taxon>Archaea</taxon>
        <taxon>Methanobacteriati</taxon>
        <taxon>Methanobacteriota</taxon>
        <taxon>Stenosarchaea group</taxon>
        <taxon>Halobacteria</taxon>
        <taxon>Halobacteriales</taxon>
        <taxon>Natrialbaceae</taxon>
        <taxon>Halostagnicola</taxon>
    </lineage>
</organism>
<proteinExistence type="predicted"/>
<keyword evidence="2" id="KW-1133">Transmembrane helix</keyword>
<dbReference type="InterPro" id="IPR058278">
    <property type="entry name" value="DUF7972"/>
</dbReference>
<dbReference type="Proteomes" id="UP000199199">
    <property type="component" value="Unassembled WGS sequence"/>
</dbReference>
<dbReference type="Pfam" id="PF25927">
    <property type="entry name" value="DUF7972"/>
    <property type="match status" value="1"/>
</dbReference>
<reference evidence="4" key="1">
    <citation type="submission" date="2016-10" db="EMBL/GenBank/DDBJ databases">
        <authorList>
            <person name="Varghese N."/>
            <person name="Submissions S."/>
        </authorList>
    </citation>
    <scope>NUCLEOTIDE SEQUENCE [LARGE SCALE GENOMIC DNA]</scope>
    <source>
        <strain evidence="4">DSM 22427</strain>
    </source>
</reference>
<keyword evidence="4" id="KW-1185">Reference proteome</keyword>
<evidence type="ECO:0000313" key="4">
    <source>
        <dbReference type="Proteomes" id="UP000199199"/>
    </source>
</evidence>